<evidence type="ECO:0000313" key="3">
    <source>
        <dbReference type="Proteomes" id="UP001601059"/>
    </source>
</evidence>
<dbReference type="InterPro" id="IPR030395">
    <property type="entry name" value="GP_PDE_dom"/>
</dbReference>
<gene>
    <name evidence="2" type="ORF">ACFYKX_18240</name>
</gene>
<proteinExistence type="predicted"/>
<accession>A0ABW6KED7</accession>
<dbReference type="Pfam" id="PF03009">
    <property type="entry name" value="GDPD"/>
    <property type="match status" value="1"/>
</dbReference>
<dbReference type="Gene3D" id="3.20.20.190">
    <property type="entry name" value="Phosphatidylinositol (PI) phosphodiesterase"/>
    <property type="match status" value="1"/>
</dbReference>
<reference evidence="2 3" key="1">
    <citation type="submission" date="2024-08" db="EMBL/GenBank/DDBJ databases">
        <title>Two novel Cytobacillus novel species.</title>
        <authorList>
            <person name="Liu G."/>
        </authorList>
    </citation>
    <scope>NUCLEOTIDE SEQUENCE [LARGE SCALE GENOMIC DNA]</scope>
    <source>
        <strain evidence="2 3">FJAT-54145</strain>
    </source>
</reference>
<dbReference type="PANTHER" id="PTHR46211:SF1">
    <property type="entry name" value="GLYCEROPHOSPHODIESTER PHOSPHODIESTERASE, CYTOPLASMIC"/>
    <property type="match status" value="1"/>
</dbReference>
<protein>
    <submittedName>
        <fullName evidence="2">Glycerophosphodiester phosphodiesterase</fullName>
    </submittedName>
</protein>
<sequence length="243" mass="28078">MTLIFAHRGYSVSYPENTMKAFREAEKVGAEGLEIDVQLSKDGQVVVIHDEKVDRTTNGKGFVKDLTYKELRNLDASYENKTFLKKERIPSLEEVLEWLTSNEIICNIELKNGIFPYEGMEEKIVELVRRYGLSDRIIFSSFNHYSIIYCYRLAPEIEIAPLIVEGLYMPWVYAKSIRAKSIQPKYIAAPNEVIIKSMENGIDVRPYTVNKEAEMRRLFDVGCSGFITDDPAKAIRIRKQYKK</sequence>
<dbReference type="Proteomes" id="UP001601059">
    <property type="component" value="Unassembled WGS sequence"/>
</dbReference>
<evidence type="ECO:0000259" key="1">
    <source>
        <dbReference type="PROSITE" id="PS51704"/>
    </source>
</evidence>
<dbReference type="PROSITE" id="PS51704">
    <property type="entry name" value="GP_PDE"/>
    <property type="match status" value="1"/>
</dbReference>
<name>A0ABW6KED7_9BACI</name>
<dbReference type="SUPFAM" id="SSF51695">
    <property type="entry name" value="PLC-like phosphodiesterases"/>
    <property type="match status" value="1"/>
</dbReference>
<dbReference type="RefSeq" id="WP_389362503.1">
    <property type="nucleotide sequence ID" value="NZ_JBIACK010000010.1"/>
</dbReference>
<dbReference type="EMBL" id="JBIACK010000010">
    <property type="protein sequence ID" value="MFE8702541.1"/>
    <property type="molecule type" value="Genomic_DNA"/>
</dbReference>
<evidence type="ECO:0000313" key="2">
    <source>
        <dbReference type="EMBL" id="MFE8702541.1"/>
    </source>
</evidence>
<dbReference type="CDD" id="cd08563">
    <property type="entry name" value="GDPD_TtGDE_like"/>
    <property type="match status" value="1"/>
</dbReference>
<comment type="caution">
    <text evidence="2">The sequence shown here is derived from an EMBL/GenBank/DDBJ whole genome shotgun (WGS) entry which is preliminary data.</text>
</comment>
<keyword evidence="3" id="KW-1185">Reference proteome</keyword>
<dbReference type="PANTHER" id="PTHR46211">
    <property type="entry name" value="GLYCEROPHOSPHORYL DIESTER PHOSPHODIESTERASE"/>
    <property type="match status" value="1"/>
</dbReference>
<dbReference type="InterPro" id="IPR017946">
    <property type="entry name" value="PLC-like_Pdiesterase_TIM-brl"/>
</dbReference>
<organism evidence="2 3">
    <name type="scientific">Cytobacillus spartinae</name>
    <dbReference type="NCBI Taxonomy" id="3299023"/>
    <lineage>
        <taxon>Bacteria</taxon>
        <taxon>Bacillati</taxon>
        <taxon>Bacillota</taxon>
        <taxon>Bacilli</taxon>
        <taxon>Bacillales</taxon>
        <taxon>Bacillaceae</taxon>
        <taxon>Cytobacillus</taxon>
    </lineage>
</organism>
<feature type="domain" description="GP-PDE" evidence="1">
    <location>
        <begin position="2"/>
        <end position="238"/>
    </location>
</feature>